<sequence>MANIIHPTDSQLWHKHQANIAASLQHRLEVAKATQNTRLVELLEREQKDISEDTSHHHVSFPQQLTSLWDDFMALVTGNSSLEVWQSVDDRGDRWWCAYNPQTGQSVYADSETEMRLWIEQNYSQETW</sequence>
<evidence type="ECO:0000313" key="1">
    <source>
        <dbReference type="EMBL" id="HGW93801.1"/>
    </source>
</evidence>
<dbReference type="AlphaFoldDB" id="A0A832M4Z5"/>
<protein>
    <submittedName>
        <fullName evidence="1">Uncharacterized protein</fullName>
    </submittedName>
</protein>
<gene>
    <name evidence="1" type="ORF">ENR47_05910</name>
</gene>
<comment type="caution">
    <text evidence="1">The sequence shown here is derived from an EMBL/GenBank/DDBJ whole genome shotgun (WGS) entry which is preliminary data.</text>
</comment>
<reference evidence="1" key="1">
    <citation type="journal article" date="2020" name="mSystems">
        <title>Genome- and Community-Level Interaction Insights into Carbon Utilization and Element Cycling Functions of Hydrothermarchaeota in Hydrothermal Sediment.</title>
        <authorList>
            <person name="Zhou Z."/>
            <person name="Liu Y."/>
            <person name="Xu W."/>
            <person name="Pan J."/>
            <person name="Luo Z.H."/>
            <person name="Li M."/>
        </authorList>
    </citation>
    <scope>NUCLEOTIDE SEQUENCE [LARGE SCALE GENOMIC DNA]</scope>
    <source>
        <strain evidence="1">SpSt-402</strain>
    </source>
</reference>
<proteinExistence type="predicted"/>
<accession>A0A832M4Z5</accession>
<dbReference type="EMBL" id="DSRD01000382">
    <property type="protein sequence ID" value="HGW93801.1"/>
    <property type="molecule type" value="Genomic_DNA"/>
</dbReference>
<name>A0A832M4Z5_9CYAN</name>
<organism evidence="1">
    <name type="scientific">Oscillatoriales cyanobacterium SpSt-402</name>
    <dbReference type="NCBI Taxonomy" id="2282168"/>
    <lineage>
        <taxon>Bacteria</taxon>
        <taxon>Bacillati</taxon>
        <taxon>Cyanobacteriota</taxon>
        <taxon>Cyanophyceae</taxon>
        <taxon>Oscillatoriophycideae</taxon>
        <taxon>Oscillatoriales</taxon>
    </lineage>
</organism>